<evidence type="ECO:0000313" key="1">
    <source>
        <dbReference type="EMBL" id="KKL68996.1"/>
    </source>
</evidence>
<comment type="caution">
    <text evidence="1">The sequence shown here is derived from an EMBL/GenBank/DDBJ whole genome shotgun (WGS) entry which is preliminary data.</text>
</comment>
<dbReference type="AlphaFoldDB" id="A0A0F9ERT5"/>
<gene>
    <name evidence="1" type="ORF">LCGC14_2119380</name>
</gene>
<name>A0A0F9ERT5_9ZZZZ</name>
<accession>A0A0F9ERT5</accession>
<protein>
    <submittedName>
        <fullName evidence="1">Uncharacterized protein</fullName>
    </submittedName>
</protein>
<sequence length="121" mass="13496">MATRLLEDKTRMADHRQTLAKLPWIPSGWLNDNALIKGAPGYLGGVLIRNVYAQTDSSLRIWDSGTAAGGAGYVELTRVHLKSLANDLIWVRFPLPGVEARFGIYVVVTKGGWVEYEVYYK</sequence>
<organism evidence="1">
    <name type="scientific">marine sediment metagenome</name>
    <dbReference type="NCBI Taxonomy" id="412755"/>
    <lineage>
        <taxon>unclassified sequences</taxon>
        <taxon>metagenomes</taxon>
        <taxon>ecological metagenomes</taxon>
    </lineage>
</organism>
<reference evidence="1" key="1">
    <citation type="journal article" date="2015" name="Nature">
        <title>Complex archaea that bridge the gap between prokaryotes and eukaryotes.</title>
        <authorList>
            <person name="Spang A."/>
            <person name="Saw J.H."/>
            <person name="Jorgensen S.L."/>
            <person name="Zaremba-Niedzwiedzka K."/>
            <person name="Martijn J."/>
            <person name="Lind A.E."/>
            <person name="van Eijk R."/>
            <person name="Schleper C."/>
            <person name="Guy L."/>
            <person name="Ettema T.J."/>
        </authorList>
    </citation>
    <scope>NUCLEOTIDE SEQUENCE</scope>
</reference>
<dbReference type="EMBL" id="LAZR01026360">
    <property type="protein sequence ID" value="KKL68996.1"/>
    <property type="molecule type" value="Genomic_DNA"/>
</dbReference>
<proteinExistence type="predicted"/>